<feature type="compositionally biased region" description="Acidic residues" evidence="1">
    <location>
        <begin position="220"/>
        <end position="243"/>
    </location>
</feature>
<dbReference type="InterPro" id="IPR006530">
    <property type="entry name" value="YD"/>
</dbReference>
<protein>
    <recommendedName>
        <fullName evidence="4">RHS repeat-associated core domain-containing protein</fullName>
    </recommendedName>
</protein>
<feature type="compositionally biased region" description="Basic and acidic residues" evidence="1">
    <location>
        <begin position="1669"/>
        <end position="1682"/>
    </location>
</feature>
<dbReference type="EMBL" id="CP071793">
    <property type="protein sequence ID" value="QTD48618.1"/>
    <property type="molecule type" value="Genomic_DNA"/>
</dbReference>
<dbReference type="RefSeq" id="WP_237378271.1">
    <property type="nucleotide sequence ID" value="NZ_CP071793.1"/>
</dbReference>
<proteinExistence type="predicted"/>
<sequence length="1713" mass="190051">MKTPMLEFKKMRLSLLTWFSLCVSLSLPVMAQIKSVGLPGKAPVIAPFVEVDASEYAKRLTKSDTIVTDLDKPDFDPNHAFDAAAPNASIDLYSGALVIQETDLFFPGPYGLNLEVNRDYHGKIYAPRTEDQRLLKPDTWIGVGWEMNWGILEVKSDEVLTFRLSGHATQNLFLATDGTGTDPAGQPTHNYTFTSPINGEQVVPYMSPSLWRAWKHAPSDDGDGTDGSDDGGSDSDGDEDDSGDGNGPNGEETDAIWYVQDPSGKIYQIHYVLDNILGRWLTTRIFHPKTQAQITFDYQPTQIRILQDTGTRLNEVFVRITDGALVSVQGGGRTIRYRVEPCFRSQDDPRLCLLEVTDAEGLTTRYSYGTTGLSWPGELTEIHTPLGARYTYHYGEETFYHQLSSTGQFTTRVVKRWERGTQTWTYTYDHPMPLEKDETHAFFPSDQAYLTTTVEGPENVRRDHVFYTYAGMIANDTTYTIIPAAIGHEVLSVTYHHEHLDGEGQWGGQVASHGLTNQDGAFELLYFTHYKDPVIGEGPSIPLPSIQSKMAMRGQRLDFNTGGYRNMQVFSTRQTTYGTGPTTGDPGVSKFTWIRTPFPNPERVTTLTWDSYAEDDQHQVEETLTYLRTGEQLMHNQVGLVAQRVIRHNRADADTGLDGKRGMANAVTYTYRYNAFGDLTQRTTHDHVTGQSAQTLILRDYGGQTYTAIRPNRDPVTVHMDASLIVRIIVDGTTLRSATYDPFGNMRTFTNSLDQTTELFYDDADRIERIVPPMGPTTEHHYTVGVGATVTSRTGSGPAETLTFDPYGRKTGHTHDLIPDAQFQYGYDALDRLASVTHPRGGVTTWTYDELGRTRTMTRHRDGVAEVLTREYHDFHGTRTVDPKGNATTLWYNGQGAPYRHIDALGIPSDYQHDALGRLIQIDRGRITRNLSYSGTGLLLSESHPENGYRKFHYNDAGDLITTRFFGDVPNGQNDPFRVVGLTYDGRGRTIEERVMPSGPSINYTFDSENLTHIENEHSRFHFEYDGANRLSARHVLWKDANQELTTRFDYDEGTGLVSSIEYPSGTRVAYHIEEGAVRGVEVSGNGGANELVSRIDYTAGMGSSPNPMVKSFGLGNGLNETRLLDDYARHAGAEVTGQAGTLFRRELAFDPNGMVTGRATWLDGDTQREPDVAASYRYDPLGRVTYADYRRAEWTDPGHSKFQFEDFYYDIHGNLLARGGNIERAPLRYLSTPDRNGDGDMNVRDLWGIQLGEVDGGEASASDDLDGDGVVDIGDLARQALNLAPFVKKQDANPTRLPGWEYNDDGSVTTTPDGESYSYNDWNQLVGYGDGRRLNYDAEGRRLAEWSEGEPTRKLTLFNAGGKPIAEYEHDAENLVLLREMYHFEGAPIAADIYSRDSEACPERVYYHRDYLGSPVHYSDENGDLVGGQGFTAFGSTWNKDLDCVPVQDGFTGHQSLSGAELTWMQARTYNPKYGRFLQTDPVTVTSERLFDPEQLNLYGYVRNSPVSAVDPTGEIAWAVAGALIGGGADLTWQLIQNGGDFGKVDYMSVAVSAGTGAFGGAGLKVAAKVGGSVVKTFGKQFGKEFLDNAIPIPSTKELREAGLPKIVGSQKGLRDPGYVDVLKADMKNGDFDYKSLDGRIGINTDHSGTVQINGGHHRMTAALEHMKETGDSKPVKELLDNARPTEVPKLTSQESLGRTKNQASSANPEKK</sequence>
<dbReference type="InterPro" id="IPR018247">
    <property type="entry name" value="EF_Hand_1_Ca_BS"/>
</dbReference>
<feature type="region of interest" description="Disordered" evidence="1">
    <location>
        <begin position="177"/>
        <end position="196"/>
    </location>
</feature>
<accession>A0A8A4TIK0</accession>
<gene>
    <name evidence="2" type="ORF">J3U87_23810</name>
</gene>
<dbReference type="NCBIfam" id="TIGR01643">
    <property type="entry name" value="YD_repeat_2x"/>
    <property type="match status" value="1"/>
</dbReference>
<dbReference type="Pfam" id="PF05593">
    <property type="entry name" value="RHS_repeat"/>
    <property type="match status" value="1"/>
</dbReference>
<dbReference type="NCBIfam" id="TIGR03696">
    <property type="entry name" value="Rhs_assc_core"/>
    <property type="match status" value="1"/>
</dbReference>
<evidence type="ECO:0008006" key="4">
    <source>
        <dbReference type="Google" id="ProtNLM"/>
    </source>
</evidence>
<dbReference type="PANTHER" id="PTHR32305:SF15">
    <property type="entry name" value="PROTEIN RHSA-RELATED"/>
    <property type="match status" value="1"/>
</dbReference>
<name>A0A8A4TIK0_SULCO</name>
<reference evidence="2" key="1">
    <citation type="submission" date="2021-03" db="EMBL/GenBank/DDBJ databases">
        <title>Acanthopleuribacteraceae sp. M133.</title>
        <authorList>
            <person name="Wang G."/>
        </authorList>
    </citation>
    <scope>NUCLEOTIDE SEQUENCE</scope>
    <source>
        <strain evidence="2">M133</strain>
    </source>
</reference>
<dbReference type="PANTHER" id="PTHR32305">
    <property type="match status" value="1"/>
</dbReference>
<evidence type="ECO:0000313" key="3">
    <source>
        <dbReference type="Proteomes" id="UP000663929"/>
    </source>
</evidence>
<organism evidence="2 3">
    <name type="scientific">Sulfidibacter corallicola</name>
    <dbReference type="NCBI Taxonomy" id="2818388"/>
    <lineage>
        <taxon>Bacteria</taxon>
        <taxon>Pseudomonadati</taxon>
        <taxon>Acidobacteriota</taxon>
        <taxon>Holophagae</taxon>
        <taxon>Acanthopleuribacterales</taxon>
        <taxon>Acanthopleuribacteraceae</taxon>
        <taxon>Sulfidibacter</taxon>
    </lineage>
</organism>
<keyword evidence="3" id="KW-1185">Reference proteome</keyword>
<feature type="region of interest" description="Disordered" evidence="1">
    <location>
        <begin position="1669"/>
        <end position="1713"/>
    </location>
</feature>
<dbReference type="Proteomes" id="UP000663929">
    <property type="component" value="Chromosome"/>
</dbReference>
<dbReference type="InterPro" id="IPR022385">
    <property type="entry name" value="Rhs_assc_core"/>
</dbReference>
<feature type="compositionally biased region" description="Polar residues" evidence="1">
    <location>
        <begin position="1692"/>
        <end position="1713"/>
    </location>
</feature>
<dbReference type="KEGG" id="scor:J3U87_23810"/>
<evidence type="ECO:0000313" key="2">
    <source>
        <dbReference type="EMBL" id="QTD48618.1"/>
    </source>
</evidence>
<feature type="compositionally biased region" description="Polar residues" evidence="1">
    <location>
        <begin position="187"/>
        <end position="196"/>
    </location>
</feature>
<dbReference type="InterPro" id="IPR050708">
    <property type="entry name" value="T6SS_VgrG/RHS"/>
</dbReference>
<dbReference type="Gene3D" id="2.180.10.10">
    <property type="entry name" value="RHS repeat-associated core"/>
    <property type="match status" value="2"/>
</dbReference>
<evidence type="ECO:0000256" key="1">
    <source>
        <dbReference type="SAM" id="MobiDB-lite"/>
    </source>
</evidence>
<dbReference type="InterPro" id="IPR031325">
    <property type="entry name" value="RHS_repeat"/>
</dbReference>
<dbReference type="PROSITE" id="PS00018">
    <property type="entry name" value="EF_HAND_1"/>
    <property type="match status" value="1"/>
</dbReference>
<feature type="region of interest" description="Disordered" evidence="1">
    <location>
        <begin position="214"/>
        <end position="254"/>
    </location>
</feature>